<dbReference type="STRING" id="351607.Acel_0932"/>
<keyword evidence="1" id="KW-0472">Membrane</keyword>
<dbReference type="OrthoDB" id="23692at2"/>
<dbReference type="NCBIfam" id="TIGR00254">
    <property type="entry name" value="GGDEF"/>
    <property type="match status" value="1"/>
</dbReference>
<dbReference type="GO" id="GO:1902201">
    <property type="term" value="P:negative regulation of bacterial-type flagellum-dependent cell motility"/>
    <property type="evidence" value="ECO:0007669"/>
    <property type="project" value="TreeGrafter"/>
</dbReference>
<dbReference type="GO" id="GO:0052621">
    <property type="term" value="F:diguanylate cyclase activity"/>
    <property type="evidence" value="ECO:0007669"/>
    <property type="project" value="TreeGrafter"/>
</dbReference>
<dbReference type="InterPro" id="IPR050469">
    <property type="entry name" value="Diguanylate_Cyclase"/>
</dbReference>
<dbReference type="CDD" id="cd01949">
    <property type="entry name" value="GGDEF"/>
    <property type="match status" value="1"/>
</dbReference>
<organism evidence="3 4">
    <name type="scientific">Acidothermus cellulolyticus (strain ATCC 43068 / DSM 8971 / 11B)</name>
    <dbReference type="NCBI Taxonomy" id="351607"/>
    <lineage>
        <taxon>Bacteria</taxon>
        <taxon>Bacillati</taxon>
        <taxon>Actinomycetota</taxon>
        <taxon>Actinomycetes</taxon>
        <taxon>Acidothermales</taxon>
        <taxon>Acidothermaceae</taxon>
        <taxon>Acidothermus</taxon>
    </lineage>
</organism>
<dbReference type="RefSeq" id="WP_011719768.1">
    <property type="nucleotide sequence ID" value="NC_008578.1"/>
</dbReference>
<dbReference type="PANTHER" id="PTHR45138:SF24">
    <property type="entry name" value="DIGUANYLATE CYCLASE DGCC-RELATED"/>
    <property type="match status" value="1"/>
</dbReference>
<keyword evidence="4" id="KW-1185">Reference proteome</keyword>
<dbReference type="Gene3D" id="3.30.70.270">
    <property type="match status" value="1"/>
</dbReference>
<dbReference type="Pfam" id="PF00990">
    <property type="entry name" value="GGDEF"/>
    <property type="match status" value="1"/>
</dbReference>
<dbReference type="InterPro" id="IPR043128">
    <property type="entry name" value="Rev_trsase/Diguanyl_cyclase"/>
</dbReference>
<proteinExistence type="predicted"/>
<evidence type="ECO:0000256" key="1">
    <source>
        <dbReference type="SAM" id="Phobius"/>
    </source>
</evidence>
<dbReference type="InterPro" id="IPR000160">
    <property type="entry name" value="GGDEF_dom"/>
</dbReference>
<feature type="transmembrane region" description="Helical" evidence="1">
    <location>
        <begin position="92"/>
        <end position="112"/>
    </location>
</feature>
<feature type="transmembrane region" description="Helical" evidence="1">
    <location>
        <begin position="36"/>
        <end position="61"/>
    </location>
</feature>
<dbReference type="PROSITE" id="PS50887">
    <property type="entry name" value="GGDEF"/>
    <property type="match status" value="1"/>
</dbReference>
<gene>
    <name evidence="3" type="ordered locus">Acel_0932</name>
</gene>
<keyword evidence="1" id="KW-0812">Transmembrane</keyword>
<protein>
    <submittedName>
        <fullName evidence="3">Diguanylate cyclase</fullName>
    </submittedName>
</protein>
<dbReference type="SMART" id="SM00267">
    <property type="entry name" value="GGDEF"/>
    <property type="match status" value="1"/>
</dbReference>
<dbReference type="AlphaFoldDB" id="A0LTE5"/>
<dbReference type="InParanoid" id="A0LTE5"/>
<dbReference type="HOGENOM" id="CLU_000445_11_1_11"/>
<evidence type="ECO:0000313" key="3">
    <source>
        <dbReference type="EMBL" id="ABK52705.1"/>
    </source>
</evidence>
<accession>A0LTE5</accession>
<feature type="transmembrane region" description="Helical" evidence="1">
    <location>
        <begin position="141"/>
        <end position="160"/>
    </location>
</feature>
<sequence>MKQFSDDGARSWLSLLRQRGDYGASPIRGGGDRAAAALWGALLFGVGGLAALSVTVVPYWPEAHPRVYQALGLGLLAVAGVLVGIRHHTGRVLRHGLLGVGVGAVTVAVWAAGPAPQSVLPALFYAFPAVYACLYLPRRVAFGYLVAIAAAYLGALALHWRAPMGAQWAITVAAFGVPLLIIVTLIDRLSVQAWYDALTGLPNRRLADFLLAAEMAAAGRHGRPLTIAVCDLDELKRINDTRGHRAGDQLLARAGRTWAATLRAGDLLARTGGDEFLLVLPSTTADQAAQVIERMRAAAPDITFTAGIATWDGREPDYRLVHRADAALYAAKAERRGTTGIASAGGVSTVIRL</sequence>
<feature type="transmembrane region" description="Helical" evidence="1">
    <location>
        <begin position="118"/>
        <end position="136"/>
    </location>
</feature>
<dbReference type="GO" id="GO:0043709">
    <property type="term" value="P:cell adhesion involved in single-species biofilm formation"/>
    <property type="evidence" value="ECO:0007669"/>
    <property type="project" value="TreeGrafter"/>
</dbReference>
<evidence type="ECO:0000313" key="4">
    <source>
        <dbReference type="Proteomes" id="UP000008221"/>
    </source>
</evidence>
<dbReference type="InterPro" id="IPR029787">
    <property type="entry name" value="Nucleotide_cyclase"/>
</dbReference>
<dbReference type="eggNOG" id="COG3706">
    <property type="taxonomic scope" value="Bacteria"/>
</dbReference>
<dbReference type="KEGG" id="ace:Acel_0932"/>
<feature type="transmembrane region" description="Helical" evidence="1">
    <location>
        <begin position="67"/>
        <end position="85"/>
    </location>
</feature>
<feature type="transmembrane region" description="Helical" evidence="1">
    <location>
        <begin position="166"/>
        <end position="186"/>
    </location>
</feature>
<reference evidence="3 4" key="1">
    <citation type="journal article" date="2009" name="Genome Res.">
        <title>Complete genome of the cellulolytic thermophile Acidothermus cellulolyticus 11B provides insights into its ecophysiological and evolutionary adaptations.</title>
        <authorList>
            <person name="Barabote R.D."/>
            <person name="Xie G."/>
            <person name="Leu D.H."/>
            <person name="Normand P."/>
            <person name="Necsulea A."/>
            <person name="Daubin V."/>
            <person name="Medigue C."/>
            <person name="Adney W.S."/>
            <person name="Xu X.C."/>
            <person name="Lapidus A."/>
            <person name="Parales R.E."/>
            <person name="Detter C."/>
            <person name="Pujic P."/>
            <person name="Bruce D."/>
            <person name="Lavire C."/>
            <person name="Challacombe J.F."/>
            <person name="Brettin T.S."/>
            <person name="Berry A.M."/>
        </authorList>
    </citation>
    <scope>NUCLEOTIDE SEQUENCE [LARGE SCALE GENOMIC DNA]</scope>
    <source>
        <strain evidence="4">ATCC 43068 / DSM 8971 / 11B</strain>
    </source>
</reference>
<feature type="domain" description="GGDEF" evidence="2">
    <location>
        <begin position="223"/>
        <end position="344"/>
    </location>
</feature>
<evidence type="ECO:0000259" key="2">
    <source>
        <dbReference type="PROSITE" id="PS50887"/>
    </source>
</evidence>
<dbReference type="SUPFAM" id="SSF55073">
    <property type="entry name" value="Nucleotide cyclase"/>
    <property type="match status" value="1"/>
</dbReference>
<dbReference type="Proteomes" id="UP000008221">
    <property type="component" value="Chromosome"/>
</dbReference>
<dbReference type="EMBL" id="CP000481">
    <property type="protein sequence ID" value="ABK52705.1"/>
    <property type="molecule type" value="Genomic_DNA"/>
</dbReference>
<dbReference type="PANTHER" id="PTHR45138">
    <property type="entry name" value="REGULATORY COMPONENTS OF SENSORY TRANSDUCTION SYSTEM"/>
    <property type="match status" value="1"/>
</dbReference>
<name>A0LTE5_ACIC1</name>
<dbReference type="GO" id="GO:0005886">
    <property type="term" value="C:plasma membrane"/>
    <property type="evidence" value="ECO:0007669"/>
    <property type="project" value="TreeGrafter"/>
</dbReference>
<keyword evidence="1" id="KW-1133">Transmembrane helix</keyword>